<accession>A0A1U7HG88</accession>
<feature type="region of interest" description="Disordered" evidence="1">
    <location>
        <begin position="1683"/>
        <end position="1702"/>
    </location>
</feature>
<keyword evidence="2" id="KW-0472">Membrane</keyword>
<feature type="region of interest" description="Disordered" evidence="1">
    <location>
        <begin position="788"/>
        <end position="812"/>
    </location>
</feature>
<protein>
    <submittedName>
        <fullName evidence="3">Uncharacterized protein</fullName>
    </submittedName>
</protein>
<feature type="region of interest" description="Disordered" evidence="1">
    <location>
        <begin position="1436"/>
        <end position="1471"/>
    </location>
</feature>
<evidence type="ECO:0000313" key="4">
    <source>
        <dbReference type="Proteomes" id="UP000186868"/>
    </source>
</evidence>
<reference evidence="3 4" key="1">
    <citation type="submission" date="2016-11" db="EMBL/GenBank/DDBJ databases">
        <title>Draft Genome Sequences of Nine Cyanobacterial Strains from Diverse Habitats.</title>
        <authorList>
            <person name="Zhu T."/>
            <person name="Hou S."/>
            <person name="Lu X."/>
            <person name="Hess W.R."/>
        </authorList>
    </citation>
    <scope>NUCLEOTIDE SEQUENCE [LARGE SCALE GENOMIC DNA]</scope>
    <source>
        <strain evidence="3 4">NIES-593</strain>
    </source>
</reference>
<feature type="region of interest" description="Disordered" evidence="1">
    <location>
        <begin position="529"/>
        <end position="573"/>
    </location>
</feature>
<keyword evidence="4" id="KW-1185">Reference proteome</keyword>
<feature type="compositionally biased region" description="Polar residues" evidence="1">
    <location>
        <begin position="801"/>
        <end position="812"/>
    </location>
</feature>
<feature type="region of interest" description="Disordered" evidence="1">
    <location>
        <begin position="1380"/>
        <end position="1399"/>
    </location>
</feature>
<feature type="compositionally biased region" description="Polar residues" evidence="1">
    <location>
        <begin position="193"/>
        <end position="206"/>
    </location>
</feature>
<dbReference type="STRING" id="1921803.NIES593_12260"/>
<feature type="compositionally biased region" description="Low complexity" evidence="1">
    <location>
        <begin position="1447"/>
        <end position="1457"/>
    </location>
</feature>
<dbReference type="InterPro" id="IPR049774">
    <property type="entry name" value="EPS_HpsA-like"/>
</dbReference>
<dbReference type="RefSeq" id="WP_073599857.1">
    <property type="nucleotide sequence ID" value="NZ_MRCB01000013.1"/>
</dbReference>
<dbReference type="EMBL" id="MRCB01000013">
    <property type="protein sequence ID" value="OKH22561.1"/>
    <property type="molecule type" value="Genomic_DNA"/>
</dbReference>
<keyword evidence="2" id="KW-0812">Transmembrane</keyword>
<evidence type="ECO:0000256" key="1">
    <source>
        <dbReference type="SAM" id="MobiDB-lite"/>
    </source>
</evidence>
<feature type="transmembrane region" description="Helical" evidence="2">
    <location>
        <begin position="99"/>
        <end position="120"/>
    </location>
</feature>
<proteinExistence type="predicted"/>
<gene>
    <name evidence="3" type="ORF">NIES593_12260</name>
</gene>
<dbReference type="NCBIfam" id="NF038301">
    <property type="entry name" value="EPS_HpsA"/>
    <property type="match status" value="1"/>
</dbReference>
<evidence type="ECO:0000256" key="2">
    <source>
        <dbReference type="SAM" id="Phobius"/>
    </source>
</evidence>
<keyword evidence="2" id="KW-1133">Transmembrane helix</keyword>
<feature type="compositionally biased region" description="Polar residues" evidence="1">
    <location>
        <begin position="555"/>
        <end position="573"/>
    </location>
</feature>
<feature type="compositionally biased region" description="Polar residues" evidence="1">
    <location>
        <begin position="1437"/>
        <end position="1446"/>
    </location>
</feature>
<name>A0A1U7HG88_9CYAN</name>
<sequence length="1702" mass="185709">MSGQKRGKPLQKRSLQNLFRETGESIKQLLQNLLMRFFRSLMALLVTPVSLLQAITGRGKQSSSNFFAPGQFRFSLKLSRLWRSLPLFDRKHALSSAGFVLPTIAILLLIMSLVISSLLFRSVTRTTEVIGERNQQVIYNAATPAIDRAKAKLEYLFRQDPRMPGGLPSDAMLESMLRNDGLNGVSQLDEDNNSTNGIQNPYNLPNETRLDLNEDNIADNAWSFQLDTNGDGKLETVAYSILVRTISTDGLTNRTNSDSDKASKLVVRNAPINSSPNNSLSGCQGVFSSPLVSGQDPNQGWDAVTSATVRRAFQVTAVVIDGDNTASRTVATLEMQQDRQADRGNKWGAWFRNDLELFPGPDFRWNGAIHTEGNLMLSRGATNGSNLVRFYLISAPNSCLYTRDASEITMSGEPNKIPPYQGQMFVGSMKWNQFYGDTRFDLYKPGGVTQNIQINTTNHSVNTTGITPSDLSLDPVVLLTTNQNKNRRTNPSQQKNEGVRATNWASNSVVTEGRLLNKPARAPYVDDTYRADNRYGPKPEYNDRIKPFIKDDGTPTGTKAGNPILSSSSDPNYDTLTNLSTTNPEGIGLDGYWERRAWAEGLRVIVGQRLELGNAYGWKGNNDPLYPPNVAATTRAHEQRQWKTLRDNLAAVQATAVYHSAGANRNFPIACLATTAHPGTQTTIRNSTIFNTLSINGSSRVIADFLGMLPNEDLNNNGTLDSGEDINGNGVLDRPGLGTNGWEFNPPKANETDFTSALASGQPLRIALENLAHFAGDGAPDGSDFTVNNPSPHFGAFPPRQDTSSSQAVPSVGQQVHPYSNLAMWGDFSNLRRVIQLLNSGTTYANLSLADKTTLQTASCTLGMLAYNLQTVEEAYKEVNGTNGMNALGVQLSQYMDGNLANGEIGRPSDGSNLCTNANKSTCTDPPVTSVTNNAADYALNAKNYYSQFTAREWINALLNDNSLGGNKAGLIDTAQKIQLRQQIQRDRASGFRADNVLFGNGTGYDPILGEYIVQGVNSGSIAPGQTFKIACDPNQFSTSGGNAERAKLGLSLAFCSSSETVKYPSLFYLFPLTSHDHNGTATATAEATIKAIKSTATANVIQPSAEPYVDDRYIFNTAATDDVNGNYTYRVIKDSNSNGIEDPAEDSIGEIAIQPRTRANWQLPNTTTTTNRVNIIRDGTTAVAVTFLDKGIFNGREMMSVRVLDFDLDLLRRNTITTGEYWLPNTGIVYAFREDAIREDGIARPAATTTWASCDTAAEITGSSCRMNAVAASPVDPPVNPDTGISPKPVDFYADPDRRPYGFRLRNGAYLRRPAGNTGPFLPKGLAFISDNPVYIQADRCAFNLHSSSENSSLACNNIDNNRLEEFSTPLNDNWDNFYTRGDEPNEPSELPSSTFARDSDTWRPAEIIADGISILSDSFVDGSLAEGIRRRDVGSRSSYRTLNAPNDGNPDNNDTGTRRWVREDGSYSDDKNAAVPIKISRDGFPLYCVVNSTGADVTSNNTNPNACTDVNREQPYGREVGTNANGGNNRTYLAFTNGKLTIGVANDARVNATLVSALIPSRAGQSYGGMHNFPRFLENWSGRNLNISGAFIQLNFSTSATGPFDQDSWEPGANANANSEPINYYGAPNRRWGYDVGLQYAPAGPIASRFVTPSNTRSEFYRELPLDDPYICRLRRARKQTGTSSWSSAGIDPQAPSSCS</sequence>
<evidence type="ECO:0000313" key="3">
    <source>
        <dbReference type="EMBL" id="OKH22561.1"/>
    </source>
</evidence>
<comment type="caution">
    <text evidence="3">The sequence shown here is derived from an EMBL/GenBank/DDBJ whole genome shotgun (WGS) entry which is preliminary data.</text>
</comment>
<dbReference type="Proteomes" id="UP000186868">
    <property type="component" value="Unassembled WGS sequence"/>
</dbReference>
<organism evidence="3 4">
    <name type="scientific">Hydrococcus rivularis NIES-593</name>
    <dbReference type="NCBI Taxonomy" id="1921803"/>
    <lineage>
        <taxon>Bacteria</taxon>
        <taxon>Bacillati</taxon>
        <taxon>Cyanobacteriota</taxon>
        <taxon>Cyanophyceae</taxon>
        <taxon>Pleurocapsales</taxon>
        <taxon>Hydrococcaceae</taxon>
        <taxon>Hydrococcus</taxon>
    </lineage>
</organism>
<feature type="compositionally biased region" description="Basic and acidic residues" evidence="1">
    <location>
        <begin position="529"/>
        <end position="553"/>
    </location>
</feature>
<feature type="region of interest" description="Disordered" evidence="1">
    <location>
        <begin position="183"/>
        <end position="207"/>
    </location>
</feature>
<feature type="compositionally biased region" description="Basic and acidic residues" evidence="1">
    <location>
        <begin position="1458"/>
        <end position="1471"/>
    </location>
</feature>